<evidence type="ECO:0000256" key="1">
    <source>
        <dbReference type="SAM" id="SignalP"/>
    </source>
</evidence>
<comment type="caution">
    <text evidence="2">The sequence shown here is derived from an EMBL/GenBank/DDBJ whole genome shotgun (WGS) entry which is preliminary data.</text>
</comment>
<accession>A0AAN9IAB7</accession>
<protein>
    <recommendedName>
        <fullName evidence="4">Secreted protein</fullName>
    </recommendedName>
</protein>
<keyword evidence="3" id="KW-1185">Reference proteome</keyword>
<gene>
    <name evidence="2" type="ORF">RJT34_33314</name>
</gene>
<sequence length="75" mass="8641">MPSTSVSGIFFSFVLEQVVVVLQRLSEALERLSITNHSEEPAELGSLERIRPFGVLRCVGQRQQKRIWLEREKTK</sequence>
<name>A0AAN9IAB7_CLITE</name>
<evidence type="ECO:0000313" key="3">
    <source>
        <dbReference type="Proteomes" id="UP001359559"/>
    </source>
</evidence>
<dbReference type="Proteomes" id="UP001359559">
    <property type="component" value="Unassembled WGS sequence"/>
</dbReference>
<proteinExistence type="predicted"/>
<reference evidence="2 3" key="1">
    <citation type="submission" date="2024-01" db="EMBL/GenBank/DDBJ databases">
        <title>The genomes of 5 underutilized Papilionoideae crops provide insights into root nodulation and disease resistance.</title>
        <authorList>
            <person name="Yuan L."/>
        </authorList>
    </citation>
    <scope>NUCLEOTIDE SEQUENCE [LARGE SCALE GENOMIC DNA]</scope>
    <source>
        <strain evidence="2">LY-2023</strain>
        <tissue evidence="2">Leaf</tissue>
    </source>
</reference>
<feature type="chain" id="PRO_5042920529" description="Secreted protein" evidence="1">
    <location>
        <begin position="17"/>
        <end position="75"/>
    </location>
</feature>
<keyword evidence="1" id="KW-0732">Signal</keyword>
<evidence type="ECO:0008006" key="4">
    <source>
        <dbReference type="Google" id="ProtNLM"/>
    </source>
</evidence>
<organism evidence="2 3">
    <name type="scientific">Clitoria ternatea</name>
    <name type="common">Butterfly pea</name>
    <dbReference type="NCBI Taxonomy" id="43366"/>
    <lineage>
        <taxon>Eukaryota</taxon>
        <taxon>Viridiplantae</taxon>
        <taxon>Streptophyta</taxon>
        <taxon>Embryophyta</taxon>
        <taxon>Tracheophyta</taxon>
        <taxon>Spermatophyta</taxon>
        <taxon>Magnoliopsida</taxon>
        <taxon>eudicotyledons</taxon>
        <taxon>Gunneridae</taxon>
        <taxon>Pentapetalae</taxon>
        <taxon>rosids</taxon>
        <taxon>fabids</taxon>
        <taxon>Fabales</taxon>
        <taxon>Fabaceae</taxon>
        <taxon>Papilionoideae</taxon>
        <taxon>50 kb inversion clade</taxon>
        <taxon>NPAAA clade</taxon>
        <taxon>indigoferoid/millettioid clade</taxon>
        <taxon>Phaseoleae</taxon>
        <taxon>Clitoria</taxon>
    </lineage>
</organism>
<evidence type="ECO:0000313" key="2">
    <source>
        <dbReference type="EMBL" id="KAK7265691.1"/>
    </source>
</evidence>
<dbReference type="EMBL" id="JAYKXN010000008">
    <property type="protein sequence ID" value="KAK7265691.1"/>
    <property type="molecule type" value="Genomic_DNA"/>
</dbReference>
<dbReference type="AlphaFoldDB" id="A0AAN9IAB7"/>
<feature type="signal peptide" evidence="1">
    <location>
        <begin position="1"/>
        <end position="16"/>
    </location>
</feature>